<keyword evidence="2" id="KW-1185">Reference proteome</keyword>
<dbReference type="AlphaFoldDB" id="A0A1R2D386"/>
<proteinExistence type="predicted"/>
<dbReference type="EMBL" id="MPUH01000008">
    <property type="protein sequence ID" value="OMJ95713.1"/>
    <property type="molecule type" value="Genomic_DNA"/>
</dbReference>
<evidence type="ECO:0000313" key="2">
    <source>
        <dbReference type="Proteomes" id="UP000187209"/>
    </source>
</evidence>
<comment type="caution">
    <text evidence="1">The sequence shown here is derived from an EMBL/GenBank/DDBJ whole genome shotgun (WGS) entry which is preliminary data.</text>
</comment>
<protein>
    <recommendedName>
        <fullName evidence="3">GRAM domain-containing protein</fullName>
    </recommendedName>
</protein>
<evidence type="ECO:0008006" key="3">
    <source>
        <dbReference type="Google" id="ProtNLM"/>
    </source>
</evidence>
<dbReference type="Proteomes" id="UP000187209">
    <property type="component" value="Unassembled WGS sequence"/>
</dbReference>
<name>A0A1R2D386_9CILI</name>
<gene>
    <name evidence="1" type="ORF">SteCoe_777</name>
</gene>
<accession>A0A1R2D386</accession>
<reference evidence="1 2" key="1">
    <citation type="submission" date="2016-11" db="EMBL/GenBank/DDBJ databases">
        <title>The macronuclear genome of Stentor coeruleus: a giant cell with tiny introns.</title>
        <authorList>
            <person name="Slabodnick M."/>
            <person name="Ruby J.G."/>
            <person name="Reiff S.B."/>
            <person name="Swart E.C."/>
            <person name="Gosai S."/>
            <person name="Prabakaran S."/>
            <person name="Witkowska E."/>
            <person name="Larue G.E."/>
            <person name="Fisher S."/>
            <person name="Freeman R.M."/>
            <person name="Gunawardena J."/>
            <person name="Chu W."/>
            <person name="Stover N.A."/>
            <person name="Gregory B.D."/>
            <person name="Nowacki M."/>
            <person name="Derisi J."/>
            <person name="Roy S.W."/>
            <person name="Marshall W.F."/>
            <person name="Sood P."/>
        </authorList>
    </citation>
    <scope>NUCLEOTIDE SEQUENCE [LARGE SCALE GENOMIC DNA]</scope>
    <source>
        <strain evidence="1">WM001</strain>
    </source>
</reference>
<sequence>MERKGLQGIFDLSGRKIEENGILFLTSKRLVFLSESVSEISSFEIEIPKARDCLYYKKSGNRVFEGIAEIQDSPSTDCKFSFKYNDTGFRSLVSIFFSISEQIKSGGLYNSNLSMRPTAYSESHGKTLA</sequence>
<organism evidence="1 2">
    <name type="scientific">Stentor coeruleus</name>
    <dbReference type="NCBI Taxonomy" id="5963"/>
    <lineage>
        <taxon>Eukaryota</taxon>
        <taxon>Sar</taxon>
        <taxon>Alveolata</taxon>
        <taxon>Ciliophora</taxon>
        <taxon>Postciliodesmatophora</taxon>
        <taxon>Heterotrichea</taxon>
        <taxon>Heterotrichida</taxon>
        <taxon>Stentoridae</taxon>
        <taxon>Stentor</taxon>
    </lineage>
</organism>
<evidence type="ECO:0000313" key="1">
    <source>
        <dbReference type="EMBL" id="OMJ95713.1"/>
    </source>
</evidence>